<dbReference type="PRINTS" id="PR00195">
    <property type="entry name" value="DYNAMIN"/>
</dbReference>
<evidence type="ECO:0000256" key="1">
    <source>
        <dbReference type="ARBA" id="ARBA00022741"/>
    </source>
</evidence>
<proteinExistence type="predicted"/>
<dbReference type="GO" id="GO:0008017">
    <property type="term" value="F:microtubule binding"/>
    <property type="evidence" value="ECO:0007669"/>
    <property type="project" value="TreeGrafter"/>
</dbReference>
<dbReference type="InterPro" id="IPR001401">
    <property type="entry name" value="Dynamin_GTPase"/>
</dbReference>
<keyword evidence="3" id="KW-0175">Coiled coil</keyword>
<accession>A0A1L7X612</accession>
<dbReference type="GO" id="GO:0006897">
    <property type="term" value="P:endocytosis"/>
    <property type="evidence" value="ECO:0007669"/>
    <property type="project" value="TreeGrafter"/>
</dbReference>
<evidence type="ECO:0000256" key="2">
    <source>
        <dbReference type="ARBA" id="ARBA00023134"/>
    </source>
</evidence>
<dbReference type="GO" id="GO:0016559">
    <property type="term" value="P:peroxisome fission"/>
    <property type="evidence" value="ECO:0007669"/>
    <property type="project" value="TreeGrafter"/>
</dbReference>
<dbReference type="EMBL" id="FJOG01000016">
    <property type="protein sequence ID" value="CZR60452.1"/>
    <property type="molecule type" value="Genomic_DNA"/>
</dbReference>
<evidence type="ECO:0000256" key="3">
    <source>
        <dbReference type="SAM" id="Coils"/>
    </source>
</evidence>
<dbReference type="GO" id="GO:0000266">
    <property type="term" value="P:mitochondrial fission"/>
    <property type="evidence" value="ECO:0007669"/>
    <property type="project" value="TreeGrafter"/>
</dbReference>
<dbReference type="AlphaFoldDB" id="A0A1L7X612"/>
<evidence type="ECO:0000259" key="4">
    <source>
        <dbReference type="PROSITE" id="PS51388"/>
    </source>
</evidence>
<dbReference type="GO" id="GO:0003924">
    <property type="term" value="F:GTPase activity"/>
    <property type="evidence" value="ECO:0007669"/>
    <property type="project" value="InterPro"/>
</dbReference>
<feature type="domain" description="GED" evidence="4">
    <location>
        <begin position="633"/>
        <end position="729"/>
    </location>
</feature>
<dbReference type="GO" id="GO:0005739">
    <property type="term" value="C:mitochondrion"/>
    <property type="evidence" value="ECO:0007669"/>
    <property type="project" value="TreeGrafter"/>
</dbReference>
<evidence type="ECO:0000313" key="6">
    <source>
        <dbReference type="Proteomes" id="UP000184330"/>
    </source>
</evidence>
<dbReference type="PANTHER" id="PTHR11566:SF146">
    <property type="entry name" value="FAMILY GTPASE, PUTATIVE (AFU_ORTHOLOGUE AFUA_4G14300)-RELATED"/>
    <property type="match status" value="1"/>
</dbReference>
<reference evidence="5 6" key="1">
    <citation type="submission" date="2016-03" db="EMBL/GenBank/DDBJ databases">
        <authorList>
            <person name="Ploux O."/>
        </authorList>
    </citation>
    <scope>NUCLEOTIDE SEQUENCE [LARGE SCALE GENOMIC DNA]</scope>
    <source>
        <strain evidence="5 6">UAMH 11012</strain>
    </source>
</reference>
<dbReference type="InterPro" id="IPR020850">
    <property type="entry name" value="GED_dom"/>
</dbReference>
<dbReference type="STRING" id="576137.A0A1L7X612"/>
<dbReference type="GO" id="GO:0016020">
    <property type="term" value="C:membrane"/>
    <property type="evidence" value="ECO:0007669"/>
    <property type="project" value="TreeGrafter"/>
</dbReference>
<dbReference type="Pfam" id="PF01031">
    <property type="entry name" value="Dynamin_M"/>
    <property type="match status" value="1"/>
</dbReference>
<evidence type="ECO:0000313" key="5">
    <source>
        <dbReference type="EMBL" id="CZR60452.1"/>
    </source>
</evidence>
<dbReference type="Proteomes" id="UP000184330">
    <property type="component" value="Unassembled WGS sequence"/>
</dbReference>
<keyword evidence="2" id="KW-0342">GTP-binding</keyword>
<keyword evidence="6" id="KW-1185">Reference proteome</keyword>
<dbReference type="Pfam" id="PF00350">
    <property type="entry name" value="Dynamin_N"/>
    <property type="match status" value="1"/>
</dbReference>
<sequence length="734" mass="83369">MTALNPLQYYRDNLQHRLFPYLGTAPPQMGEYIAEQRGIGEGLSNENIREKLDFIEHLHAIGVSKYVDLPQLVVVGDQSCGKSSVLQAITRLPFPVDDRMCTRFPTEVSLQKAAGAPSISAVVKKANGTLVQLTISQPTVFSTDSPEFGTIFRDMLLHAQHEILGDAGLEYLSEDTLQITVRGEEEPNLTIVDIPGLVSATHSAFQTANSLVNKYIKNPRSIVLMVAHPGDPGTQDVFQKLKNIPDRQNRVIGVITKCDRKQEGAEDWILDTIRNEQKPENQFWLANGWFGLRNRLPSEVRVNNHERDRNEAHFFQQGVWPTLAQPSRLGIRYLTAALTKMLNDHITRSIPALIPDINQKLAECELRLARLGTPRGTNREQRDCMVEIATKFSQLSLDALDGSYHRVPDHQSAKMRMNVQECLEKFKSDMHQEYCERIPNIEDDLLTSLNQTSWRTSLLGSDDDPGEDLENYSPLKEIFAIMRKNRGTELTDETNSNVMKILFRKKSEKWSQMASILLKTVVVKIKICMKILVEECTFEAELQGTINRWLSSCLDTAENLAQEELDLLSSEICFVWTLSHKNYLHEVGNAYTYCINAMARDLRHLSNDGNSSVSRWEKEVKAWLANNKDVDAVLNTFARLDAYYRISQARFIDNIGIQVVERHLLGPSSPLKMFRPMQINKMADEEPEKLKSIAGEREDKEIERKEINDEKRSLEEALETAQTFGYLGRAAVGH</sequence>
<dbReference type="SUPFAM" id="SSF52540">
    <property type="entry name" value="P-loop containing nucleoside triphosphate hydrolases"/>
    <property type="match status" value="1"/>
</dbReference>
<dbReference type="CDD" id="cd08771">
    <property type="entry name" value="DLP_1"/>
    <property type="match status" value="1"/>
</dbReference>
<dbReference type="GO" id="GO:0005525">
    <property type="term" value="F:GTP binding"/>
    <property type="evidence" value="ECO:0007669"/>
    <property type="project" value="InterPro"/>
</dbReference>
<dbReference type="InterPro" id="IPR027417">
    <property type="entry name" value="P-loop_NTPase"/>
</dbReference>
<dbReference type="InterPro" id="IPR022812">
    <property type="entry name" value="Dynamin"/>
</dbReference>
<gene>
    <name evidence="5" type="ORF">PAC_10348</name>
</gene>
<dbReference type="InterPro" id="IPR000375">
    <property type="entry name" value="Dynamin_stalk"/>
</dbReference>
<organism evidence="5 6">
    <name type="scientific">Phialocephala subalpina</name>
    <dbReference type="NCBI Taxonomy" id="576137"/>
    <lineage>
        <taxon>Eukaryota</taxon>
        <taxon>Fungi</taxon>
        <taxon>Dikarya</taxon>
        <taxon>Ascomycota</taxon>
        <taxon>Pezizomycotina</taxon>
        <taxon>Leotiomycetes</taxon>
        <taxon>Helotiales</taxon>
        <taxon>Mollisiaceae</taxon>
        <taxon>Phialocephala</taxon>
        <taxon>Phialocephala fortinii species complex</taxon>
    </lineage>
</organism>
<dbReference type="SMART" id="SM00053">
    <property type="entry name" value="DYNc"/>
    <property type="match status" value="1"/>
</dbReference>
<protein>
    <submittedName>
        <fullName evidence="5">Related to Mx2 protein (GTPase protein)</fullName>
    </submittedName>
</protein>
<dbReference type="InterPro" id="IPR045063">
    <property type="entry name" value="Dynamin_N"/>
</dbReference>
<dbReference type="GO" id="GO:0048312">
    <property type="term" value="P:intracellular distribution of mitochondria"/>
    <property type="evidence" value="ECO:0007669"/>
    <property type="project" value="TreeGrafter"/>
</dbReference>
<dbReference type="GO" id="GO:0005874">
    <property type="term" value="C:microtubule"/>
    <property type="evidence" value="ECO:0007669"/>
    <property type="project" value="TreeGrafter"/>
</dbReference>
<feature type="coiled-coil region" evidence="3">
    <location>
        <begin position="690"/>
        <end position="724"/>
    </location>
</feature>
<dbReference type="Gene3D" id="3.40.50.300">
    <property type="entry name" value="P-loop containing nucleotide triphosphate hydrolases"/>
    <property type="match status" value="1"/>
</dbReference>
<dbReference type="PROSITE" id="PS51388">
    <property type="entry name" value="GED"/>
    <property type="match status" value="1"/>
</dbReference>
<dbReference type="OrthoDB" id="415706at2759"/>
<name>A0A1L7X612_9HELO</name>
<keyword evidence="1" id="KW-0547">Nucleotide-binding</keyword>
<dbReference type="PANTHER" id="PTHR11566">
    <property type="entry name" value="DYNAMIN"/>
    <property type="match status" value="1"/>
</dbReference>